<feature type="domain" description="Peptidase S1" evidence="2">
    <location>
        <begin position="93"/>
        <end position="301"/>
    </location>
</feature>
<keyword evidence="1" id="KW-1015">Disulfide bond</keyword>
<evidence type="ECO:0000256" key="1">
    <source>
        <dbReference type="ARBA" id="ARBA00023157"/>
    </source>
</evidence>
<name>A0A7R9HS62_9NEOP</name>
<dbReference type="GO" id="GO:0006508">
    <property type="term" value="P:proteolysis"/>
    <property type="evidence" value="ECO:0007669"/>
    <property type="project" value="InterPro"/>
</dbReference>
<dbReference type="SMART" id="SM00020">
    <property type="entry name" value="Tryp_SPc"/>
    <property type="match status" value="1"/>
</dbReference>
<dbReference type="AlphaFoldDB" id="A0A7R9HS62"/>
<dbReference type="EMBL" id="OB795869">
    <property type="protein sequence ID" value="CAD7432785.1"/>
    <property type="molecule type" value="Genomic_DNA"/>
</dbReference>
<evidence type="ECO:0000313" key="3">
    <source>
        <dbReference type="EMBL" id="CAD7432785.1"/>
    </source>
</evidence>
<dbReference type="InterPro" id="IPR009003">
    <property type="entry name" value="Peptidase_S1_PA"/>
</dbReference>
<organism evidence="3">
    <name type="scientific">Timema monikensis</name>
    <dbReference type="NCBI Taxonomy" id="170555"/>
    <lineage>
        <taxon>Eukaryota</taxon>
        <taxon>Metazoa</taxon>
        <taxon>Ecdysozoa</taxon>
        <taxon>Arthropoda</taxon>
        <taxon>Hexapoda</taxon>
        <taxon>Insecta</taxon>
        <taxon>Pterygota</taxon>
        <taxon>Neoptera</taxon>
        <taxon>Polyneoptera</taxon>
        <taxon>Phasmatodea</taxon>
        <taxon>Timematodea</taxon>
        <taxon>Timematoidea</taxon>
        <taxon>Timematidae</taxon>
        <taxon>Timema</taxon>
    </lineage>
</organism>
<dbReference type="PANTHER" id="PTHR24253">
    <property type="entry name" value="TRANSMEMBRANE PROTEASE SERINE"/>
    <property type="match status" value="1"/>
</dbReference>
<protein>
    <recommendedName>
        <fullName evidence="2">Peptidase S1 domain-containing protein</fullName>
    </recommendedName>
</protein>
<dbReference type="InterPro" id="IPR043504">
    <property type="entry name" value="Peptidase_S1_PA_chymotrypsin"/>
</dbReference>
<sequence length="357" mass="40044">MPSCPKERQWQNFIKKKEDLDIEHSKDEVKKNIPIWDSSSEEYKTKNIKKSGQKYPTTGNVAEDSKPASNAVARYCCDQGGMMQRFKFGQDTLETPVHVEKPFRHRRYLKFIALPNATTEVPVGSQVSVAGWGKTHKGEGSSRDSDTQGECWTVNMVANKALSKGEGSSRYSDTQGECWTVNMVATRHLARGRGVAETLTHKINSVYPGSTPRQAPVCLKISDGEYSQVLMKVTVDILSISECRSKLNKWGDSGGPLVWEIDRVPYLVGVVSWGEGKGSLESPGVYTKVSFYKKWIKTHTKDTSHQTQLRISPHFVDVGTRTPLPLPVTGQDVHPHLHCWIPLDRAPEKDIHPRRES</sequence>
<reference evidence="3" key="1">
    <citation type="submission" date="2020-11" db="EMBL/GenBank/DDBJ databases">
        <authorList>
            <person name="Tran Van P."/>
        </authorList>
    </citation>
    <scope>NUCLEOTIDE SEQUENCE</scope>
</reference>
<dbReference type="Gene3D" id="2.40.10.10">
    <property type="entry name" value="Trypsin-like serine proteases"/>
    <property type="match status" value="3"/>
</dbReference>
<dbReference type="InterPro" id="IPR001254">
    <property type="entry name" value="Trypsin_dom"/>
</dbReference>
<dbReference type="GO" id="GO:0004252">
    <property type="term" value="F:serine-type endopeptidase activity"/>
    <property type="evidence" value="ECO:0007669"/>
    <property type="project" value="InterPro"/>
</dbReference>
<dbReference type="PANTHER" id="PTHR24253:SF153">
    <property type="entry name" value="SERINE PROTEASE HEPSIN"/>
    <property type="match status" value="1"/>
</dbReference>
<evidence type="ECO:0000259" key="2">
    <source>
        <dbReference type="PROSITE" id="PS50240"/>
    </source>
</evidence>
<accession>A0A7R9HS62</accession>
<dbReference type="SUPFAM" id="SSF50494">
    <property type="entry name" value="Trypsin-like serine proteases"/>
    <property type="match status" value="1"/>
</dbReference>
<dbReference type="PROSITE" id="PS50240">
    <property type="entry name" value="TRYPSIN_DOM"/>
    <property type="match status" value="1"/>
</dbReference>
<gene>
    <name evidence="3" type="ORF">TMSB3V08_LOCUS9484</name>
</gene>
<dbReference type="Pfam" id="PF00089">
    <property type="entry name" value="Trypsin"/>
    <property type="match status" value="1"/>
</dbReference>
<proteinExistence type="predicted"/>